<protein>
    <recommendedName>
        <fullName evidence="3">N-acetyltransferase domain-containing protein</fullName>
    </recommendedName>
</protein>
<evidence type="ECO:0000313" key="1">
    <source>
        <dbReference type="EMBL" id="GAC70215.1"/>
    </source>
</evidence>
<accession>M0QNH5</accession>
<sequence length="308" mass="34100">MSTVSIVTSDWNRWSSLEHDRELATHLLGDRGSRVLAEWLDTQRDVVDDTGFGATFSDHIAWPGAATIDFTHRLLTTRRGRLLGGIRFYNRNLSRPFVEVIAHTFDDLTHLVDCVAHEWSLFRPRHLRLRTEPASGDRFPSALPDVSILGARHGEIAAPAAGVRLEEFDDIDDACRIIADAREVLEAAQPDLAESMHHSGLQQLVEWHEATFLHAIVVDKSIVGALAVAPGSVDWITGDVVTDEAVHSSARGHGFAAAARRLWAHRFAGDRDRLLIGAIDHRNTASSRTARNAGREVLSDRIFVPLDV</sequence>
<name>M0QNH5_9ACTN</name>
<dbReference type="eggNOG" id="ENOG5033TN4">
    <property type="taxonomic scope" value="Bacteria"/>
</dbReference>
<dbReference type="InterPro" id="IPR016181">
    <property type="entry name" value="Acyl_CoA_acyltransferase"/>
</dbReference>
<evidence type="ECO:0008006" key="3">
    <source>
        <dbReference type="Google" id="ProtNLM"/>
    </source>
</evidence>
<keyword evidence="2" id="KW-1185">Reference proteome</keyword>
<dbReference type="Proteomes" id="UP000011666">
    <property type="component" value="Unassembled WGS sequence"/>
</dbReference>
<evidence type="ECO:0000313" key="2">
    <source>
        <dbReference type="Proteomes" id="UP000011666"/>
    </source>
</evidence>
<dbReference type="AlphaFoldDB" id="M0QNH5"/>
<dbReference type="SUPFAM" id="SSF55729">
    <property type="entry name" value="Acyl-CoA N-acyltransferases (Nat)"/>
    <property type="match status" value="1"/>
</dbReference>
<comment type="caution">
    <text evidence="1">The sequence shown here is derived from an EMBL/GenBank/DDBJ whole genome shotgun (WGS) entry which is preliminary data.</text>
</comment>
<dbReference type="Gene3D" id="3.40.630.30">
    <property type="match status" value="1"/>
</dbReference>
<reference evidence="1 2" key="1">
    <citation type="submission" date="2013-01" db="EMBL/GenBank/DDBJ databases">
        <title>Whole genome shotgun sequence of Gordonia soli NBRC 108243.</title>
        <authorList>
            <person name="Isaki-Nakamura S."/>
            <person name="Hosoyama A."/>
            <person name="Tsuchikane K."/>
            <person name="Ando Y."/>
            <person name="Baba S."/>
            <person name="Ohji S."/>
            <person name="Hamada M."/>
            <person name="Tamura T."/>
            <person name="Yamazoe A."/>
            <person name="Yamazaki S."/>
            <person name="Fujita N."/>
        </authorList>
    </citation>
    <scope>NUCLEOTIDE SEQUENCE [LARGE SCALE GENOMIC DNA]</scope>
    <source>
        <strain evidence="1 2">NBRC 108243</strain>
    </source>
</reference>
<dbReference type="EMBL" id="BANX01000033">
    <property type="protein sequence ID" value="GAC70215.1"/>
    <property type="molecule type" value="Genomic_DNA"/>
</dbReference>
<gene>
    <name evidence="1" type="ORF">GS4_33_00290</name>
</gene>
<dbReference type="STRING" id="1223545.GS4_33_00290"/>
<proteinExistence type="predicted"/>
<organism evidence="1 2">
    <name type="scientific">Gordonia soli NBRC 108243</name>
    <dbReference type="NCBI Taxonomy" id="1223545"/>
    <lineage>
        <taxon>Bacteria</taxon>
        <taxon>Bacillati</taxon>
        <taxon>Actinomycetota</taxon>
        <taxon>Actinomycetes</taxon>
        <taxon>Mycobacteriales</taxon>
        <taxon>Gordoniaceae</taxon>
        <taxon>Gordonia</taxon>
    </lineage>
</organism>